<dbReference type="RefSeq" id="WP_345644366.1">
    <property type="nucleotide sequence ID" value="NZ_BAABLY010000025.1"/>
</dbReference>
<accession>A0ABV1JZW0</accession>
<evidence type="ECO:0000256" key="7">
    <source>
        <dbReference type="SAM" id="Phobius"/>
    </source>
</evidence>
<dbReference type="Pfam" id="PF00005">
    <property type="entry name" value="ABC_tran"/>
    <property type="match status" value="1"/>
</dbReference>
<keyword evidence="2 7" id="KW-0812">Transmembrane</keyword>
<evidence type="ECO:0000313" key="11">
    <source>
        <dbReference type="Proteomes" id="UP001464923"/>
    </source>
</evidence>
<dbReference type="GO" id="GO:0005524">
    <property type="term" value="F:ATP binding"/>
    <property type="evidence" value="ECO:0007669"/>
    <property type="project" value="UniProtKB-KW"/>
</dbReference>
<evidence type="ECO:0000256" key="5">
    <source>
        <dbReference type="ARBA" id="ARBA00022989"/>
    </source>
</evidence>
<proteinExistence type="predicted"/>
<evidence type="ECO:0000313" key="10">
    <source>
        <dbReference type="EMBL" id="MEQ3540647.1"/>
    </source>
</evidence>
<dbReference type="PANTHER" id="PTHR43394">
    <property type="entry name" value="ATP-DEPENDENT PERMEASE MDL1, MITOCHONDRIAL"/>
    <property type="match status" value="1"/>
</dbReference>
<dbReference type="SUPFAM" id="SSF90123">
    <property type="entry name" value="ABC transporter transmembrane region"/>
    <property type="match status" value="1"/>
</dbReference>
<keyword evidence="6 7" id="KW-0472">Membrane</keyword>
<dbReference type="InterPro" id="IPR003593">
    <property type="entry name" value="AAA+_ATPase"/>
</dbReference>
<protein>
    <submittedName>
        <fullName evidence="10">ABC transporter ATP-binding protein</fullName>
    </submittedName>
</protein>
<comment type="subcellular location">
    <subcellularLocation>
        <location evidence="1">Cell membrane</location>
        <topology evidence="1">Multi-pass membrane protein</topology>
    </subcellularLocation>
</comment>
<evidence type="ECO:0000256" key="4">
    <source>
        <dbReference type="ARBA" id="ARBA00022840"/>
    </source>
</evidence>
<feature type="transmembrane region" description="Helical" evidence="7">
    <location>
        <begin position="225"/>
        <end position="249"/>
    </location>
</feature>
<keyword evidence="3" id="KW-0547">Nucleotide-binding</keyword>
<dbReference type="InterPro" id="IPR039421">
    <property type="entry name" value="Type_1_exporter"/>
</dbReference>
<dbReference type="PROSITE" id="PS50929">
    <property type="entry name" value="ABC_TM1F"/>
    <property type="match status" value="1"/>
</dbReference>
<dbReference type="PROSITE" id="PS00211">
    <property type="entry name" value="ABC_TRANSPORTER_1"/>
    <property type="match status" value="1"/>
</dbReference>
<dbReference type="InterPro" id="IPR036640">
    <property type="entry name" value="ABC1_TM_sf"/>
</dbReference>
<dbReference type="InterPro" id="IPR003439">
    <property type="entry name" value="ABC_transporter-like_ATP-bd"/>
</dbReference>
<sequence length="562" mass="60607">MAASLQVVGAVAALAVVGAAQLALEAIVAPERNATDLTVGLLALAAATAVSGSMTILQSQQQRLLGERLSQATWTDILAVTTRVRMINYESVGFSTQLERVEQNAVSRPFMVATALLGMSGNLLGVVTMAIAILAIAPILLPVLLVAGFPAVLLSRLASRAEFTFASRAIGDFRRRAYLRRLLSQRPFAAEARSFTTTLPLSREHDAANDRYLGLLRRQVRKRQAYAVLTTLAVGITLAGAFLIIVLLLNTGQISLAEAGAAAIAVRLLSAQLSGFFASLGNLQESAPFLQDLERFRALAPPEVEEAPPARPLRSEFVVDQVTFRYPEQSTPALHGVTLAIRRGEIVALVGENGSGKTTLAKIIAGLYEPDEGRTTWDGEVIDGEAIRASVSVTLQDFVRYQMTVRDNITISDPDRDRSDVSTVLADSGADEVVVGLDDGADTMLGRELDEGVDLSGGQWQRVAIARCLFRDRDLVVLDEPTAALDPRAESELFADVRQMLDGKAALLISHRLSSVRLADRIYVLARGEVIDSGTHDELVRRAGLYAELYGMQAETYLRDLS</sequence>
<feature type="transmembrane region" description="Helical" evidence="7">
    <location>
        <begin position="110"/>
        <end position="133"/>
    </location>
</feature>
<evidence type="ECO:0000256" key="2">
    <source>
        <dbReference type="ARBA" id="ARBA00022692"/>
    </source>
</evidence>
<keyword evidence="5 7" id="KW-1133">Transmembrane helix</keyword>
<keyword evidence="11" id="KW-1185">Reference proteome</keyword>
<evidence type="ECO:0000256" key="3">
    <source>
        <dbReference type="ARBA" id="ARBA00022741"/>
    </source>
</evidence>
<gene>
    <name evidence="10" type="ORF">WHI96_17685</name>
</gene>
<evidence type="ECO:0000256" key="1">
    <source>
        <dbReference type="ARBA" id="ARBA00004651"/>
    </source>
</evidence>
<dbReference type="PROSITE" id="PS50893">
    <property type="entry name" value="ABC_TRANSPORTER_2"/>
    <property type="match status" value="1"/>
</dbReference>
<dbReference type="InterPro" id="IPR017871">
    <property type="entry name" value="ABC_transporter-like_CS"/>
</dbReference>
<feature type="domain" description="ABC transporter" evidence="8">
    <location>
        <begin position="317"/>
        <end position="552"/>
    </location>
</feature>
<feature type="transmembrane region" description="Helical" evidence="7">
    <location>
        <begin position="139"/>
        <end position="158"/>
    </location>
</feature>
<dbReference type="InterPro" id="IPR011527">
    <property type="entry name" value="ABC1_TM_dom"/>
</dbReference>
<dbReference type="Gene3D" id="3.40.50.300">
    <property type="entry name" value="P-loop containing nucleotide triphosphate hydrolases"/>
    <property type="match status" value="1"/>
</dbReference>
<feature type="domain" description="ABC transmembrane type-1" evidence="9">
    <location>
        <begin position="1"/>
        <end position="285"/>
    </location>
</feature>
<dbReference type="EMBL" id="JBEDNP010000010">
    <property type="protein sequence ID" value="MEQ3540647.1"/>
    <property type="molecule type" value="Genomic_DNA"/>
</dbReference>
<dbReference type="PANTHER" id="PTHR43394:SF1">
    <property type="entry name" value="ATP-BINDING CASSETTE SUB-FAMILY B MEMBER 10, MITOCHONDRIAL"/>
    <property type="match status" value="1"/>
</dbReference>
<comment type="caution">
    <text evidence="10">The sequence shown here is derived from an EMBL/GenBank/DDBJ whole genome shotgun (WGS) entry which is preliminary data.</text>
</comment>
<dbReference type="SUPFAM" id="SSF52540">
    <property type="entry name" value="P-loop containing nucleoside triphosphate hydrolases"/>
    <property type="match status" value="1"/>
</dbReference>
<dbReference type="InterPro" id="IPR027417">
    <property type="entry name" value="P-loop_NTPase"/>
</dbReference>
<reference evidence="10 11" key="1">
    <citation type="submission" date="2024-03" db="EMBL/GenBank/DDBJ databases">
        <title>Draft genome sequence of Pseudonocardia tropica JCM 19149.</title>
        <authorList>
            <person name="Butdee W."/>
            <person name="Duangmal K."/>
        </authorList>
    </citation>
    <scope>NUCLEOTIDE SEQUENCE [LARGE SCALE GENOMIC DNA]</scope>
    <source>
        <strain evidence="10 11">JCM 19149</strain>
    </source>
</reference>
<dbReference type="SMART" id="SM00382">
    <property type="entry name" value="AAA"/>
    <property type="match status" value="1"/>
</dbReference>
<keyword evidence="4 10" id="KW-0067">ATP-binding</keyword>
<evidence type="ECO:0000259" key="8">
    <source>
        <dbReference type="PROSITE" id="PS50893"/>
    </source>
</evidence>
<dbReference type="Gene3D" id="1.20.1560.10">
    <property type="entry name" value="ABC transporter type 1, transmembrane domain"/>
    <property type="match status" value="1"/>
</dbReference>
<feature type="transmembrane region" description="Helical" evidence="7">
    <location>
        <begin position="38"/>
        <end position="57"/>
    </location>
</feature>
<dbReference type="Proteomes" id="UP001464923">
    <property type="component" value="Unassembled WGS sequence"/>
</dbReference>
<evidence type="ECO:0000259" key="9">
    <source>
        <dbReference type="PROSITE" id="PS50929"/>
    </source>
</evidence>
<evidence type="ECO:0000256" key="6">
    <source>
        <dbReference type="ARBA" id="ARBA00023136"/>
    </source>
</evidence>
<organism evidence="10 11">
    <name type="scientific">Pseudonocardia tropica</name>
    <dbReference type="NCBI Taxonomy" id="681289"/>
    <lineage>
        <taxon>Bacteria</taxon>
        <taxon>Bacillati</taxon>
        <taxon>Actinomycetota</taxon>
        <taxon>Actinomycetes</taxon>
        <taxon>Pseudonocardiales</taxon>
        <taxon>Pseudonocardiaceae</taxon>
        <taxon>Pseudonocardia</taxon>
    </lineage>
</organism>
<name>A0ABV1JZW0_9PSEU</name>